<dbReference type="AlphaFoldDB" id="A0A1X6WQQ8"/>
<keyword evidence="2" id="KW-1185">Reference proteome</keyword>
<dbReference type="EMBL" id="FWFD01000015">
    <property type="protein sequence ID" value="SLM86663.1"/>
    <property type="molecule type" value="Genomic_DNA"/>
</dbReference>
<protein>
    <submittedName>
        <fullName evidence="1">DNA binding protein, FIG046916</fullName>
    </submittedName>
</protein>
<accession>A0A1X6WQQ8</accession>
<dbReference type="InterPro" id="IPR010434">
    <property type="entry name" value="DUF1033"/>
</dbReference>
<sequence length="119" mass="14077">MYQVIVTYSENEPWWFFDEWQEDIQTEEAFDCFCSAKKRFDQLATEYQSEFELDKIKPPLLAAFWNDGDLIYCEDCDEELQAYKGLLLVKDYQKLDDGDLENNEAINNSGKTKCCTRHS</sequence>
<dbReference type="OrthoDB" id="2389779at2"/>
<gene>
    <name evidence="1" type="ORF">FM121_11250</name>
</gene>
<name>A0A1X6WQQ8_9ENTE</name>
<evidence type="ECO:0000313" key="1">
    <source>
        <dbReference type="EMBL" id="SLM86663.1"/>
    </source>
</evidence>
<evidence type="ECO:0000313" key="2">
    <source>
        <dbReference type="Proteomes" id="UP000195918"/>
    </source>
</evidence>
<dbReference type="Proteomes" id="UP000195918">
    <property type="component" value="Unassembled WGS sequence"/>
</dbReference>
<proteinExistence type="predicted"/>
<reference evidence="2" key="1">
    <citation type="submission" date="2017-02" db="EMBL/GenBank/DDBJ databases">
        <authorList>
            <person name="Dridi B."/>
        </authorList>
    </citation>
    <scope>NUCLEOTIDE SEQUENCE [LARGE SCALE GENOMIC DNA]</scope>
    <source>
        <strain evidence="2">bH819</strain>
    </source>
</reference>
<dbReference type="Pfam" id="PF06279">
    <property type="entry name" value="DUF1033"/>
    <property type="match status" value="1"/>
</dbReference>
<organism evidence="1 2">
    <name type="scientific">Vagococcus fluvialis bH819</name>
    <dbReference type="NCBI Taxonomy" id="1255619"/>
    <lineage>
        <taxon>Bacteria</taxon>
        <taxon>Bacillati</taxon>
        <taxon>Bacillota</taxon>
        <taxon>Bacilli</taxon>
        <taxon>Lactobacillales</taxon>
        <taxon>Enterococcaceae</taxon>
        <taxon>Vagococcus</taxon>
    </lineage>
</organism>
<dbReference type="RefSeq" id="WP_086952279.1">
    <property type="nucleotide sequence ID" value="NZ_FWFD01000015.1"/>
</dbReference>